<sequence>MIIPDLKREKRDNLVVPFFFIKNLKKLCGQQVIWLAESLSAAV</sequence>
<comment type="caution">
    <text evidence="1">The sequence shown here is derived from an EMBL/GenBank/DDBJ whole genome shotgun (WGS) entry which is preliminary data.</text>
</comment>
<name>A0ABU3TY94_9FIRM</name>
<evidence type="ECO:0000313" key="1">
    <source>
        <dbReference type="EMBL" id="MDU8688273.1"/>
    </source>
</evidence>
<protein>
    <submittedName>
        <fullName evidence="1">Uncharacterized protein</fullName>
    </submittedName>
</protein>
<dbReference type="RefSeq" id="WP_256469128.1">
    <property type="nucleotide sequence ID" value="NZ_CP094473.1"/>
</dbReference>
<dbReference type="Proteomes" id="UP001263246">
    <property type="component" value="Unassembled WGS sequence"/>
</dbReference>
<reference evidence="1 2" key="1">
    <citation type="submission" date="2023-10" db="EMBL/GenBank/DDBJ databases">
        <title>Host Genetic Regulation of Human Gut Microbial Structural Variation.</title>
        <authorList>
            <person name="Harmsen H.J.M."/>
        </authorList>
    </citation>
    <scope>NUCLEOTIDE SEQUENCE [LARGE SCALE GENOMIC DNA]</scope>
    <source>
        <strain evidence="1 2">HTF-F</strain>
    </source>
</reference>
<accession>A0ABU3TY94</accession>
<evidence type="ECO:0000313" key="2">
    <source>
        <dbReference type="Proteomes" id="UP001263246"/>
    </source>
</evidence>
<dbReference type="EMBL" id="JAWHPR010000003">
    <property type="protein sequence ID" value="MDU8688273.1"/>
    <property type="molecule type" value="Genomic_DNA"/>
</dbReference>
<gene>
    <name evidence="1" type="ORF">RX402_05845</name>
</gene>
<proteinExistence type="predicted"/>
<keyword evidence="2" id="KW-1185">Reference proteome</keyword>
<organism evidence="1 2">
    <name type="scientific">Faecalibacterium wellingii</name>
    <dbReference type="NCBI Taxonomy" id="2929491"/>
    <lineage>
        <taxon>Bacteria</taxon>
        <taxon>Bacillati</taxon>
        <taxon>Bacillota</taxon>
        <taxon>Clostridia</taxon>
        <taxon>Eubacteriales</taxon>
        <taxon>Oscillospiraceae</taxon>
        <taxon>Faecalibacterium</taxon>
    </lineage>
</organism>